<evidence type="ECO:0000313" key="3">
    <source>
        <dbReference type="Proteomes" id="UP001491310"/>
    </source>
</evidence>
<dbReference type="Proteomes" id="UP001491310">
    <property type="component" value="Unassembled WGS sequence"/>
</dbReference>
<protein>
    <submittedName>
        <fullName evidence="2">Uncharacterized protein</fullName>
    </submittedName>
</protein>
<name>A0ABR2YH86_9CHLO</name>
<accession>A0ABR2YH86</accession>
<dbReference type="EMBL" id="JALJOT010000011">
    <property type="protein sequence ID" value="KAK9905487.1"/>
    <property type="molecule type" value="Genomic_DNA"/>
</dbReference>
<feature type="region of interest" description="Disordered" evidence="1">
    <location>
        <begin position="199"/>
        <end position="254"/>
    </location>
</feature>
<gene>
    <name evidence="2" type="ORF">WJX75_000803</name>
</gene>
<feature type="compositionally biased region" description="Basic and acidic residues" evidence="1">
    <location>
        <begin position="206"/>
        <end position="218"/>
    </location>
</feature>
<reference evidence="2 3" key="1">
    <citation type="journal article" date="2024" name="Nat. Commun.">
        <title>Phylogenomics reveals the evolutionary origins of lichenization in chlorophyte algae.</title>
        <authorList>
            <person name="Puginier C."/>
            <person name="Libourel C."/>
            <person name="Otte J."/>
            <person name="Skaloud P."/>
            <person name="Haon M."/>
            <person name="Grisel S."/>
            <person name="Petersen M."/>
            <person name="Berrin J.G."/>
            <person name="Delaux P.M."/>
            <person name="Dal Grande F."/>
            <person name="Keller J."/>
        </authorList>
    </citation>
    <scope>NUCLEOTIDE SEQUENCE [LARGE SCALE GENOMIC DNA]</scope>
    <source>
        <strain evidence="2 3">SAG 216-7</strain>
    </source>
</reference>
<proteinExistence type="predicted"/>
<evidence type="ECO:0000313" key="2">
    <source>
        <dbReference type="EMBL" id="KAK9905487.1"/>
    </source>
</evidence>
<organism evidence="2 3">
    <name type="scientific">Coccomyxa subellipsoidea</name>
    <dbReference type="NCBI Taxonomy" id="248742"/>
    <lineage>
        <taxon>Eukaryota</taxon>
        <taxon>Viridiplantae</taxon>
        <taxon>Chlorophyta</taxon>
        <taxon>core chlorophytes</taxon>
        <taxon>Trebouxiophyceae</taxon>
        <taxon>Trebouxiophyceae incertae sedis</taxon>
        <taxon>Coccomyxaceae</taxon>
        <taxon>Coccomyxa</taxon>
    </lineage>
</organism>
<comment type="caution">
    <text evidence="2">The sequence shown here is derived from an EMBL/GenBank/DDBJ whole genome shotgun (WGS) entry which is preliminary data.</text>
</comment>
<sequence>MSTAMLKQAFIAQNTVSTRAQRSHLKARTPLARRSLVCNASKDSKDSSVSKGVSHALGALAAAQLLLGSAAAPAWSIDTTGTGSSGKLGAPAQNKEATDLPSSFFKTGDELQKKLGIDTDPDNIAGKIQPDAKGLNGVSQQDGKLDNVAKASTDATLKAAQNITPDLSELPNASDLPNPFDSTGFADKAKGIVKDAVNSVPDPSEAVDKAKGAGKELGRNLPDPSAAADKAKGDAKGLANDLPNPADVLKNRRI</sequence>
<keyword evidence="3" id="KW-1185">Reference proteome</keyword>
<evidence type="ECO:0000256" key="1">
    <source>
        <dbReference type="SAM" id="MobiDB-lite"/>
    </source>
</evidence>